<organism evidence="1 2">
    <name type="scientific">Desulfoplanes formicivorans</name>
    <dbReference type="NCBI Taxonomy" id="1592317"/>
    <lineage>
        <taxon>Bacteria</taxon>
        <taxon>Pseudomonadati</taxon>
        <taxon>Thermodesulfobacteriota</taxon>
        <taxon>Desulfovibrionia</taxon>
        <taxon>Desulfovibrionales</taxon>
        <taxon>Desulfoplanaceae</taxon>
        <taxon>Desulfoplanes</taxon>
    </lineage>
</organism>
<sequence length="71" mass="8327">METSWRYIKTVSRDYILIPNNSISRDTLVNYNRPIPYPRQKGCREQSLGQISSDFHGMNPCFLSMLLVRAF</sequence>
<evidence type="ECO:0000313" key="2">
    <source>
        <dbReference type="Proteomes" id="UP000095200"/>
    </source>
</evidence>
<protein>
    <submittedName>
        <fullName evidence="1">Uncharacterized protein</fullName>
    </submittedName>
</protein>
<proteinExistence type="predicted"/>
<comment type="caution">
    <text evidence="1">The sequence shown here is derived from an EMBL/GenBank/DDBJ whole genome shotgun (WGS) entry which is preliminary data.</text>
</comment>
<keyword evidence="2" id="KW-1185">Reference proteome</keyword>
<evidence type="ECO:0000313" key="1">
    <source>
        <dbReference type="EMBL" id="GAU08020.1"/>
    </source>
</evidence>
<reference evidence="2" key="1">
    <citation type="submission" date="2016-06" db="EMBL/GenBank/DDBJ databases">
        <title>Draft genome sequence of Desulfoplanes formicivorans strain Pf12B.</title>
        <authorList>
            <person name="Watanabe M."/>
            <person name="Kojima H."/>
            <person name="Fukui M."/>
        </authorList>
    </citation>
    <scope>NUCLEOTIDE SEQUENCE [LARGE SCALE GENOMIC DNA]</scope>
    <source>
        <strain evidence="2">Pf12B</strain>
    </source>
</reference>
<dbReference type="AlphaFoldDB" id="A0A194AFP0"/>
<dbReference type="EMBL" id="BDFE01000008">
    <property type="protein sequence ID" value="GAU08020.1"/>
    <property type="molecule type" value="Genomic_DNA"/>
</dbReference>
<gene>
    <name evidence="1" type="ORF">DPF_0721</name>
</gene>
<name>A0A194AFP0_9BACT</name>
<accession>A0A194AFP0</accession>
<dbReference type="OrthoDB" id="9775207at2"/>
<dbReference type="Proteomes" id="UP000095200">
    <property type="component" value="Unassembled WGS sequence"/>
</dbReference>